<protein>
    <submittedName>
        <fullName evidence="2">DUF4123 domain-containing protein</fullName>
    </submittedName>
</protein>
<accession>A0A0J6HK73</accession>
<dbReference type="Proteomes" id="UP000182814">
    <property type="component" value="Chromosome I"/>
</dbReference>
<dbReference type="Proteomes" id="UP000434925">
    <property type="component" value="Unassembled WGS sequence"/>
</dbReference>
<proteinExistence type="predicted"/>
<dbReference type="RefSeq" id="WP_048392467.1">
    <property type="nucleotide sequence ID" value="NZ_JYLB01000001.1"/>
</dbReference>
<dbReference type="EMBL" id="VZPO01000007">
    <property type="protein sequence ID" value="KAB0502867.1"/>
    <property type="molecule type" value="Genomic_DNA"/>
</dbReference>
<evidence type="ECO:0000313" key="2">
    <source>
        <dbReference type="EMBL" id="KAB0502867.1"/>
    </source>
</evidence>
<gene>
    <name evidence="2" type="ORF">F7R14_19785</name>
    <name evidence="3" type="ORF">SAMN04490191_3447</name>
</gene>
<evidence type="ECO:0000313" key="3">
    <source>
        <dbReference type="EMBL" id="SDT19157.1"/>
    </source>
</evidence>
<sequence length="288" mass="31913">MSLSTSLPEDLPWSEQQAFLLLDGTTFSDLPQRLKQLSPGASTVALYDCPSFTALRDISPLLVAVQRPDEPLVQFYLEHAHEESSVLLFSRDSAHAVAEHLRKLLTVELPEGMPVLLRLADAAVAQALFGSGNQRLFGPIVCVVMADSVSADWQRHQPRLPECPELTTPYRLSPELNAALDRVDRRRMLLELDAHLLKYFPDRHGGETVAQRWPMLEQLEAEAGALGLSSQSELFHYANVIASLDGSPLDQHPHINRLLHTPSLQSPGERVALAADLAHQWASQRGHP</sequence>
<evidence type="ECO:0000313" key="5">
    <source>
        <dbReference type="Proteomes" id="UP000434925"/>
    </source>
</evidence>
<organism evidence="3 4">
    <name type="scientific">Pseudomonas lini</name>
    <dbReference type="NCBI Taxonomy" id="163011"/>
    <lineage>
        <taxon>Bacteria</taxon>
        <taxon>Pseudomonadati</taxon>
        <taxon>Pseudomonadota</taxon>
        <taxon>Gammaproteobacteria</taxon>
        <taxon>Pseudomonadales</taxon>
        <taxon>Pseudomonadaceae</taxon>
        <taxon>Pseudomonas</taxon>
    </lineage>
</organism>
<name>A0A0J6HK73_9PSED</name>
<reference evidence="2 5" key="3">
    <citation type="submission" date="2019-09" db="EMBL/GenBank/DDBJ databases">
        <title>Draft genome sequences of 48 bacterial type strains from the CCUG.</title>
        <authorList>
            <person name="Tunovic T."/>
            <person name="Pineiro-Iglesias B."/>
            <person name="Unosson C."/>
            <person name="Inganas E."/>
            <person name="Ohlen M."/>
            <person name="Cardew S."/>
            <person name="Jensie-Markopoulos S."/>
            <person name="Salva-Serra F."/>
            <person name="Jaen-Luchoro D."/>
            <person name="Karlsson R."/>
            <person name="Svensson-Stadler L."/>
            <person name="Chun J."/>
            <person name="Moore E."/>
        </authorList>
    </citation>
    <scope>NUCLEOTIDE SEQUENCE [LARGE SCALE GENOMIC DNA]</scope>
    <source>
        <strain evidence="2 5">CCUG 51522</strain>
    </source>
</reference>
<dbReference type="PATRIC" id="fig|163011.3.peg.932"/>
<evidence type="ECO:0000313" key="4">
    <source>
        <dbReference type="Proteomes" id="UP000182814"/>
    </source>
</evidence>
<evidence type="ECO:0000259" key="1">
    <source>
        <dbReference type="Pfam" id="PF13503"/>
    </source>
</evidence>
<feature type="domain" description="DUF4123" evidence="1">
    <location>
        <begin position="19"/>
        <end position="130"/>
    </location>
</feature>
<keyword evidence="4" id="KW-1185">Reference proteome</keyword>
<reference evidence="4" key="1">
    <citation type="submission" date="2016-10" db="EMBL/GenBank/DDBJ databases">
        <authorList>
            <person name="Varghese N."/>
            <person name="Submissions S."/>
        </authorList>
    </citation>
    <scope>NUCLEOTIDE SEQUENCE [LARGE SCALE GENOMIC DNA]</scope>
    <source>
        <strain evidence="4">BS3782</strain>
    </source>
</reference>
<dbReference type="InterPro" id="IPR025391">
    <property type="entry name" value="DUF4123"/>
</dbReference>
<reference evidence="3" key="2">
    <citation type="submission" date="2016-10" db="EMBL/GenBank/DDBJ databases">
        <authorList>
            <person name="de Groot N.N."/>
        </authorList>
    </citation>
    <scope>NUCLEOTIDE SEQUENCE [LARGE SCALE GENOMIC DNA]</scope>
    <source>
        <strain evidence="3">BS3782</strain>
    </source>
</reference>
<dbReference type="AlphaFoldDB" id="A0A0J6HK73"/>
<dbReference type="EMBL" id="LT629746">
    <property type="protein sequence ID" value="SDT19157.1"/>
    <property type="molecule type" value="Genomic_DNA"/>
</dbReference>
<dbReference type="Pfam" id="PF13503">
    <property type="entry name" value="DUF4123"/>
    <property type="match status" value="1"/>
</dbReference>